<dbReference type="InterPro" id="IPR024882">
    <property type="entry name" value="NUP58/p45/49"/>
</dbReference>
<feature type="region of interest" description="Disordered" evidence="8">
    <location>
        <begin position="1"/>
        <end position="61"/>
    </location>
</feature>
<keyword evidence="10" id="KW-1185">Reference proteome</keyword>
<dbReference type="Proteomes" id="UP001189122">
    <property type="component" value="Unassembled WGS sequence"/>
</dbReference>
<dbReference type="EMBL" id="LR743597">
    <property type="protein sequence ID" value="CAA2628233.1"/>
    <property type="molecule type" value="Genomic_DNA"/>
</dbReference>
<dbReference type="GO" id="GO:0017056">
    <property type="term" value="F:structural constituent of nuclear pore"/>
    <property type="evidence" value="ECO:0007669"/>
    <property type="project" value="InterPro"/>
</dbReference>
<dbReference type="GO" id="GO:0008139">
    <property type="term" value="F:nuclear localization sequence binding"/>
    <property type="evidence" value="ECO:0007669"/>
    <property type="project" value="InterPro"/>
</dbReference>
<name>A0A7I8JBD4_SPIIN</name>
<keyword evidence="5" id="KW-0811">Translocation</keyword>
<protein>
    <submittedName>
        <fullName evidence="9">Uncharacterized protein</fullName>
    </submittedName>
</protein>
<dbReference type="GO" id="GO:0005643">
    <property type="term" value="C:nuclear pore"/>
    <property type="evidence" value="ECO:0007669"/>
    <property type="project" value="UniProtKB-SubCell"/>
</dbReference>
<feature type="compositionally biased region" description="Low complexity" evidence="8">
    <location>
        <begin position="1"/>
        <end position="36"/>
    </location>
</feature>
<reference evidence="9 10" key="1">
    <citation type="submission" date="2019-12" db="EMBL/GenBank/DDBJ databases">
        <authorList>
            <person name="Scholz U."/>
            <person name="Mascher M."/>
            <person name="Fiebig A."/>
        </authorList>
    </citation>
    <scope>NUCLEOTIDE SEQUENCE</scope>
</reference>
<keyword evidence="7" id="KW-0539">Nucleus</keyword>
<evidence type="ECO:0000256" key="8">
    <source>
        <dbReference type="SAM" id="MobiDB-lite"/>
    </source>
</evidence>
<evidence type="ECO:0000256" key="1">
    <source>
        <dbReference type="ARBA" id="ARBA00004567"/>
    </source>
</evidence>
<evidence type="ECO:0000256" key="2">
    <source>
        <dbReference type="ARBA" id="ARBA00022448"/>
    </source>
</evidence>
<feature type="compositionally biased region" description="Low complexity" evidence="8">
    <location>
        <begin position="44"/>
        <end position="61"/>
    </location>
</feature>
<dbReference type="GO" id="GO:0015031">
    <property type="term" value="P:protein transport"/>
    <property type="evidence" value="ECO:0007669"/>
    <property type="project" value="UniProtKB-KW"/>
</dbReference>
<organism evidence="9">
    <name type="scientific">Spirodela intermedia</name>
    <name type="common">Intermediate duckweed</name>
    <dbReference type="NCBI Taxonomy" id="51605"/>
    <lineage>
        <taxon>Eukaryota</taxon>
        <taxon>Viridiplantae</taxon>
        <taxon>Streptophyta</taxon>
        <taxon>Embryophyta</taxon>
        <taxon>Tracheophyta</taxon>
        <taxon>Spermatophyta</taxon>
        <taxon>Magnoliopsida</taxon>
        <taxon>Liliopsida</taxon>
        <taxon>Araceae</taxon>
        <taxon>Lemnoideae</taxon>
        <taxon>Spirodela</taxon>
    </lineage>
</organism>
<keyword evidence="2" id="KW-0813">Transport</keyword>
<accession>A0A7I8JBD4</accession>
<feature type="compositionally biased region" description="Low complexity" evidence="8">
    <location>
        <begin position="457"/>
        <end position="471"/>
    </location>
</feature>
<evidence type="ECO:0000313" key="10">
    <source>
        <dbReference type="Proteomes" id="UP001189122"/>
    </source>
</evidence>
<evidence type="ECO:0000256" key="6">
    <source>
        <dbReference type="ARBA" id="ARBA00023132"/>
    </source>
</evidence>
<dbReference type="GO" id="GO:0051028">
    <property type="term" value="P:mRNA transport"/>
    <property type="evidence" value="ECO:0007669"/>
    <property type="project" value="UniProtKB-KW"/>
</dbReference>
<keyword evidence="3" id="KW-0509">mRNA transport</keyword>
<feature type="compositionally biased region" description="Polar residues" evidence="8">
    <location>
        <begin position="414"/>
        <end position="427"/>
    </location>
</feature>
<evidence type="ECO:0000256" key="4">
    <source>
        <dbReference type="ARBA" id="ARBA00022927"/>
    </source>
</evidence>
<evidence type="ECO:0000313" key="9">
    <source>
        <dbReference type="EMBL" id="CAA2628233.1"/>
    </source>
</evidence>
<feature type="region of interest" description="Disordered" evidence="8">
    <location>
        <begin position="407"/>
        <end position="441"/>
    </location>
</feature>
<sequence length="481" mass="52637">MAFSFPQQQPLLQQSTPNPFQTQTPQQQPQFQLNPQQPQPSPQPQFQFQMQQPQSQFQMQLPQQQPTFLFKSDKSPATYNTKWEELHPDSQKYLLEIETRILEYRNESQRLDQCSRLCDSSIANNGFELDATRIIQELGGISISTDREKNVVQELMASAKEMMRNTEFAVRSFMILHPRFIHPSSTVSNAGIGGQATGIFPQMASSIGAQDFYSGVPKRPSPFFINTVTQFEKYLAECQLWIEELEQLLHVDNKNAFSSPSFSLESLPSVLSNVYDYFIYTAAKVENLHQYIESMKTAYLADQRRRGDFSDPFLEADRRETAKLEAAAKRVHPTLHLPAIPSQPPTAAVSPFPGSSMPAPSVFPQPGEGSSGSGQSLFSTPSSAVASVAAPVSSLFSTPSSVPTSGLFGPPGFSPQSTPFAPTQTPSLLGPGTPSFMPTPSIGSSPLFSLPSFASGAAVGSGASFGGTSKTSKPKSRTSRR</sequence>
<dbReference type="PANTHER" id="PTHR13437:SF2">
    <property type="entry name" value="NUCLEOPORIN P58_P45"/>
    <property type="match status" value="1"/>
</dbReference>
<dbReference type="EMBL" id="CACRZD030000010">
    <property type="protein sequence ID" value="CAA6667487.1"/>
    <property type="molecule type" value="Genomic_DNA"/>
</dbReference>
<evidence type="ECO:0000256" key="7">
    <source>
        <dbReference type="ARBA" id="ARBA00023242"/>
    </source>
</evidence>
<dbReference type="Gene3D" id="6.10.140.1350">
    <property type="match status" value="1"/>
</dbReference>
<feature type="region of interest" description="Disordered" evidence="8">
    <location>
        <begin position="335"/>
        <end position="379"/>
    </location>
</feature>
<dbReference type="PANTHER" id="PTHR13437">
    <property type="entry name" value="NUCLEOPORIN P58/P45 NUCLEOPORIN-LIKE PROTEIN 1"/>
    <property type="match status" value="1"/>
</dbReference>
<keyword evidence="6" id="KW-0906">Nuclear pore complex</keyword>
<gene>
    <name evidence="9" type="ORF">SI7747_10013880</name>
</gene>
<keyword evidence="4" id="KW-0653">Protein transport</keyword>
<evidence type="ECO:0000256" key="5">
    <source>
        <dbReference type="ARBA" id="ARBA00023010"/>
    </source>
</evidence>
<dbReference type="AlphaFoldDB" id="A0A7I8JBD4"/>
<feature type="region of interest" description="Disordered" evidence="8">
    <location>
        <begin position="457"/>
        <end position="481"/>
    </location>
</feature>
<comment type="subcellular location">
    <subcellularLocation>
        <location evidence="1">Nucleus</location>
        <location evidence="1">Nuclear pore complex</location>
    </subcellularLocation>
</comment>
<feature type="compositionally biased region" description="Basic residues" evidence="8">
    <location>
        <begin position="472"/>
        <end position="481"/>
    </location>
</feature>
<evidence type="ECO:0000256" key="3">
    <source>
        <dbReference type="ARBA" id="ARBA00022816"/>
    </source>
</evidence>
<proteinExistence type="predicted"/>